<organism evidence="3 4">
    <name type="scientific">candidate division WOR-1 bacterium DG_54_3</name>
    <dbReference type="NCBI Taxonomy" id="1703775"/>
    <lineage>
        <taxon>Bacteria</taxon>
        <taxon>Bacillati</taxon>
        <taxon>Saganbacteria</taxon>
    </lineage>
</organism>
<dbReference type="Proteomes" id="UP000051861">
    <property type="component" value="Unassembled WGS sequence"/>
</dbReference>
<dbReference type="InterPro" id="IPR029045">
    <property type="entry name" value="ClpP/crotonase-like_dom_sf"/>
</dbReference>
<dbReference type="Gene3D" id="3.90.226.10">
    <property type="entry name" value="2-enoyl-CoA Hydratase, Chain A, domain 1"/>
    <property type="match status" value="1"/>
</dbReference>
<dbReference type="PANTHER" id="PTHR11261:SF3">
    <property type="entry name" value="RETINOL-BINDING PROTEIN 3"/>
    <property type="match status" value="1"/>
</dbReference>
<feature type="domain" description="Tail specific protease" evidence="2">
    <location>
        <begin position="26"/>
        <end position="213"/>
    </location>
</feature>
<dbReference type="PANTHER" id="PTHR11261">
    <property type="entry name" value="INTERPHOTORECEPTOR RETINOID-BINDING PROTEIN"/>
    <property type="match status" value="1"/>
</dbReference>
<evidence type="ECO:0000313" key="3">
    <source>
        <dbReference type="EMBL" id="KPJ69973.1"/>
    </source>
</evidence>
<gene>
    <name evidence="3" type="ORF">AMJ44_01440</name>
</gene>
<comment type="caution">
    <text evidence="3">The sequence shown here is derived from an EMBL/GenBank/DDBJ whole genome shotgun (WGS) entry which is preliminary data.</text>
</comment>
<dbReference type="AlphaFoldDB" id="A0A0S7Y5H1"/>
<name>A0A0S7Y5H1_UNCSA</name>
<dbReference type="GO" id="GO:0006508">
    <property type="term" value="P:proteolysis"/>
    <property type="evidence" value="ECO:0007669"/>
    <property type="project" value="InterPro"/>
</dbReference>
<dbReference type="GO" id="GO:0008236">
    <property type="term" value="F:serine-type peptidase activity"/>
    <property type="evidence" value="ECO:0007669"/>
    <property type="project" value="InterPro"/>
</dbReference>
<feature type="region of interest" description="Disordered" evidence="1">
    <location>
        <begin position="1"/>
        <end position="41"/>
    </location>
</feature>
<accession>A0A0S7Y5H1</accession>
<feature type="compositionally biased region" description="Basic and acidic residues" evidence="1">
    <location>
        <begin position="25"/>
        <end position="41"/>
    </location>
</feature>
<dbReference type="SMART" id="SM00245">
    <property type="entry name" value="TSPc"/>
    <property type="match status" value="1"/>
</dbReference>
<proteinExistence type="predicted"/>
<dbReference type="Pfam" id="PF03572">
    <property type="entry name" value="Peptidase_S41"/>
    <property type="match status" value="1"/>
</dbReference>
<evidence type="ECO:0000256" key="1">
    <source>
        <dbReference type="SAM" id="MobiDB-lite"/>
    </source>
</evidence>
<dbReference type="CDD" id="cd07563">
    <property type="entry name" value="Peptidase_S41_IRBP"/>
    <property type="match status" value="1"/>
</dbReference>
<sequence length="213" mass="24276">MSKDRHIKVTFDPEAIQRIRASNSKSEEQREKERKERIEREKQENYGFHKLERMEGNIGYLDLRYFSGLNQAGDTIVAAMNFLANTNAVIIDLRQNGGGSPLTIQVISSYYLEDYTHLNSFEWRGSDSIQQFWTLPYVPGKKMYDTDLYILTSARTFSGAEEFTYNMKNLKRATIVGETTGGGAHPGGSRIVNDYFLVWVPSGRAINPISKTN</sequence>
<protein>
    <recommendedName>
        <fullName evidence="2">Tail specific protease domain-containing protein</fullName>
    </recommendedName>
</protein>
<dbReference type="EMBL" id="LIZX01000010">
    <property type="protein sequence ID" value="KPJ69973.1"/>
    <property type="molecule type" value="Genomic_DNA"/>
</dbReference>
<evidence type="ECO:0000259" key="2">
    <source>
        <dbReference type="SMART" id="SM00245"/>
    </source>
</evidence>
<dbReference type="SUPFAM" id="SSF52096">
    <property type="entry name" value="ClpP/crotonase"/>
    <property type="match status" value="1"/>
</dbReference>
<feature type="compositionally biased region" description="Basic and acidic residues" evidence="1">
    <location>
        <begin position="1"/>
        <end position="17"/>
    </location>
</feature>
<evidence type="ECO:0000313" key="4">
    <source>
        <dbReference type="Proteomes" id="UP000051861"/>
    </source>
</evidence>
<dbReference type="InterPro" id="IPR005151">
    <property type="entry name" value="Tail-specific_protease"/>
</dbReference>
<reference evidence="3 4" key="1">
    <citation type="journal article" date="2015" name="Microbiome">
        <title>Genomic resolution of linkages in carbon, nitrogen, and sulfur cycling among widespread estuary sediment bacteria.</title>
        <authorList>
            <person name="Baker B.J."/>
            <person name="Lazar C.S."/>
            <person name="Teske A.P."/>
            <person name="Dick G.J."/>
        </authorList>
    </citation>
    <scope>NUCLEOTIDE SEQUENCE [LARGE SCALE GENOMIC DNA]</scope>
    <source>
        <strain evidence="3">DG_54_3</strain>
    </source>
</reference>